<feature type="non-terminal residue" evidence="8">
    <location>
        <position position="93"/>
    </location>
</feature>
<feature type="domain" description="Sodium/calcium exchanger membrane region" evidence="7">
    <location>
        <begin position="30"/>
        <end position="92"/>
    </location>
</feature>
<keyword evidence="4" id="KW-1133">Transmembrane helix</keyword>
<dbReference type="InterPro" id="IPR004713">
    <property type="entry name" value="CaH_exchang"/>
</dbReference>
<name>A0A6A4GA56_9AGAR</name>
<dbReference type="GO" id="GO:0012505">
    <property type="term" value="C:endomembrane system"/>
    <property type="evidence" value="ECO:0007669"/>
    <property type="project" value="UniProtKB-SubCell"/>
</dbReference>
<proteinExistence type="predicted"/>
<gene>
    <name evidence="8" type="ORF">BT96DRAFT_869699</name>
</gene>
<reference evidence="8" key="1">
    <citation type="journal article" date="2019" name="Environ. Microbiol.">
        <title>Fungal ecological strategies reflected in gene transcription - a case study of two litter decomposers.</title>
        <authorList>
            <person name="Barbi F."/>
            <person name="Kohler A."/>
            <person name="Barry K."/>
            <person name="Baskaran P."/>
            <person name="Daum C."/>
            <person name="Fauchery L."/>
            <person name="Ihrmark K."/>
            <person name="Kuo A."/>
            <person name="LaButti K."/>
            <person name="Lipzen A."/>
            <person name="Morin E."/>
            <person name="Grigoriev I.V."/>
            <person name="Henrissat B."/>
            <person name="Lindahl B."/>
            <person name="Martin F."/>
        </authorList>
    </citation>
    <scope>NUCLEOTIDE SEQUENCE</scope>
    <source>
        <strain evidence="8">JB14</strain>
    </source>
</reference>
<dbReference type="PANTHER" id="PTHR31503">
    <property type="entry name" value="VACUOLAR CALCIUM ION TRANSPORTER"/>
    <property type="match status" value="1"/>
</dbReference>
<keyword evidence="3" id="KW-0812">Transmembrane</keyword>
<dbReference type="GO" id="GO:0006874">
    <property type="term" value="P:intracellular calcium ion homeostasis"/>
    <property type="evidence" value="ECO:0007669"/>
    <property type="project" value="TreeGrafter"/>
</dbReference>
<dbReference type="PANTHER" id="PTHR31503:SF22">
    <property type="entry name" value="VACUOLAR CALCIUM ION TRANSPORTER"/>
    <property type="match status" value="1"/>
</dbReference>
<dbReference type="GO" id="GO:0015369">
    <property type="term" value="F:calcium:proton antiporter activity"/>
    <property type="evidence" value="ECO:0007669"/>
    <property type="project" value="TreeGrafter"/>
</dbReference>
<dbReference type="OrthoDB" id="3067804at2759"/>
<dbReference type="Pfam" id="PF01699">
    <property type="entry name" value="Na_Ca_ex"/>
    <property type="match status" value="1"/>
</dbReference>
<feature type="non-terminal residue" evidence="8">
    <location>
        <position position="1"/>
    </location>
</feature>
<sequence>FFLHYSQATLYRHPTFDTISQKRKKRNLSVALTAEWLVDSISSLNSTDISQEFVTFIILPIVDNAEHFIEAIFSYQEDKLTLSLGTTAGSSIG</sequence>
<dbReference type="AlphaFoldDB" id="A0A6A4GA56"/>
<evidence type="ECO:0000256" key="5">
    <source>
        <dbReference type="ARBA" id="ARBA00023065"/>
    </source>
</evidence>
<evidence type="ECO:0000313" key="9">
    <source>
        <dbReference type="Proteomes" id="UP000799118"/>
    </source>
</evidence>
<comment type="subcellular location">
    <subcellularLocation>
        <location evidence="1">Endomembrane system</location>
        <topology evidence="1">Multi-pass membrane protein</topology>
    </subcellularLocation>
</comment>
<dbReference type="InterPro" id="IPR004837">
    <property type="entry name" value="NaCa_Exmemb"/>
</dbReference>
<dbReference type="Proteomes" id="UP000799118">
    <property type="component" value="Unassembled WGS sequence"/>
</dbReference>
<protein>
    <recommendedName>
        <fullName evidence="7">Sodium/calcium exchanger membrane region domain-containing protein</fullName>
    </recommendedName>
</protein>
<accession>A0A6A4GA56</accession>
<keyword evidence="5" id="KW-0406">Ion transport</keyword>
<evidence type="ECO:0000313" key="8">
    <source>
        <dbReference type="EMBL" id="KAE9382351.1"/>
    </source>
</evidence>
<evidence type="ECO:0000256" key="4">
    <source>
        <dbReference type="ARBA" id="ARBA00022989"/>
    </source>
</evidence>
<evidence type="ECO:0000256" key="3">
    <source>
        <dbReference type="ARBA" id="ARBA00022692"/>
    </source>
</evidence>
<organism evidence="8 9">
    <name type="scientific">Gymnopus androsaceus JB14</name>
    <dbReference type="NCBI Taxonomy" id="1447944"/>
    <lineage>
        <taxon>Eukaryota</taxon>
        <taxon>Fungi</taxon>
        <taxon>Dikarya</taxon>
        <taxon>Basidiomycota</taxon>
        <taxon>Agaricomycotina</taxon>
        <taxon>Agaricomycetes</taxon>
        <taxon>Agaricomycetidae</taxon>
        <taxon>Agaricales</taxon>
        <taxon>Marasmiineae</taxon>
        <taxon>Omphalotaceae</taxon>
        <taxon>Gymnopus</taxon>
    </lineage>
</organism>
<evidence type="ECO:0000256" key="1">
    <source>
        <dbReference type="ARBA" id="ARBA00004127"/>
    </source>
</evidence>
<evidence type="ECO:0000259" key="7">
    <source>
        <dbReference type="Pfam" id="PF01699"/>
    </source>
</evidence>
<evidence type="ECO:0000256" key="6">
    <source>
        <dbReference type="ARBA" id="ARBA00023136"/>
    </source>
</evidence>
<dbReference type="EMBL" id="ML771698">
    <property type="protein sequence ID" value="KAE9382351.1"/>
    <property type="molecule type" value="Genomic_DNA"/>
</dbReference>
<dbReference type="GO" id="GO:0000329">
    <property type="term" value="C:fungal-type vacuole membrane"/>
    <property type="evidence" value="ECO:0007669"/>
    <property type="project" value="TreeGrafter"/>
</dbReference>
<keyword evidence="9" id="KW-1185">Reference proteome</keyword>
<keyword evidence="2" id="KW-0813">Transport</keyword>
<keyword evidence="6" id="KW-0472">Membrane</keyword>
<evidence type="ECO:0000256" key="2">
    <source>
        <dbReference type="ARBA" id="ARBA00022448"/>
    </source>
</evidence>